<evidence type="ECO:0000256" key="6">
    <source>
        <dbReference type="ARBA" id="ARBA00022833"/>
    </source>
</evidence>
<dbReference type="PATRIC" id="fig|394096.3.peg.768"/>
<evidence type="ECO:0000256" key="4">
    <source>
        <dbReference type="ARBA" id="ARBA00022729"/>
    </source>
</evidence>
<evidence type="ECO:0000256" key="9">
    <source>
        <dbReference type="RuleBase" id="RU366073"/>
    </source>
</evidence>
<feature type="domain" description="FTP" evidence="14">
    <location>
        <begin position="105"/>
        <end position="153"/>
    </location>
</feature>
<evidence type="ECO:0000256" key="5">
    <source>
        <dbReference type="ARBA" id="ARBA00022801"/>
    </source>
</evidence>
<comment type="function">
    <text evidence="9">Extracellular zinc metalloprotease.</text>
</comment>
<accession>A0A085WXU9</accession>
<dbReference type="SUPFAM" id="SSF55486">
    <property type="entry name" value="Metalloproteases ('zincins'), catalytic domain"/>
    <property type="match status" value="1"/>
</dbReference>
<keyword evidence="2 9" id="KW-0645">Protease</keyword>
<feature type="region of interest" description="Disordered" evidence="10">
    <location>
        <begin position="18"/>
        <end position="39"/>
    </location>
</feature>
<dbReference type="GO" id="GO:0046872">
    <property type="term" value="F:metal ion binding"/>
    <property type="evidence" value="ECO:0007669"/>
    <property type="project" value="UniProtKB-UniRule"/>
</dbReference>
<evidence type="ECO:0000256" key="2">
    <source>
        <dbReference type="ARBA" id="ARBA00022670"/>
    </source>
</evidence>
<comment type="similarity">
    <text evidence="1 9">Belongs to the peptidase M4 family.</text>
</comment>
<evidence type="ECO:0000256" key="3">
    <source>
        <dbReference type="ARBA" id="ARBA00022723"/>
    </source>
</evidence>
<feature type="domain" description="Peptidase M4 C-terminal" evidence="12">
    <location>
        <begin position="359"/>
        <end position="523"/>
    </location>
</feature>
<sequence length="635" mass="67402">MRTRLLAACLTLSLTACEGGAPEPRQEPEVQDAAPSSTQDLQSALSALPGTEVAGTHEDGVPFMIRGPLGTVERSLRAATAQEAHTQASAALAKVAPVFRLRASDLVAKRITRDEQGHTHLRYAQTRNGLPVVGQELILHIDEQGRVYAANGSARDGESVPSPSQARLASESATAAALKSTLGGMSTEGTPRLVYVRADADQRLTLAFEVLVTGESPEKPVRDHVFIHALDGSVVARFSDIHEARNRLVYSARYGTTVPGTLARSEGGAATGDTVVDTTYDNLGIFYDCFYGLFGRDSYNNAGAPLRAVVHYSRNYASAFWNGSYLVCGDGDGTTMASPCADSDVVVHEYTHAVTDYESGLTYSGESGGLSESYSDIFASVCESRTRGFVLPDPDAFKIAEDIWTPTTPGDALRYLNDPKQDGVSLDYYADYTSSVDVHYSSGIPNLAYSLLAQGGTHPRGRSIISVTGIGVEKAGRVFYRANTDYMTATTTFAQAKVYTEQVATVLGYPVASVTAAWQAVGVGVTAPPVTSTPLHVGVTTTGLSGASGSQAYFHLDVPTNKPVTFTLSSGTGDADMYVKFGSAPTTSSYDCRPYLSGNNETCSIAAKTTSGRYYVMLRGYSAYSGVSLLGQYTP</sequence>
<name>A0A085WXU9_9BACT</name>
<feature type="active site" description="Proton donor" evidence="8">
    <location>
        <position position="439"/>
    </location>
</feature>
<dbReference type="Pfam" id="PF07504">
    <property type="entry name" value="FTP"/>
    <property type="match status" value="1"/>
</dbReference>
<reference evidence="15 16" key="1">
    <citation type="submission" date="2014-04" db="EMBL/GenBank/DDBJ databases">
        <title>Genome assembly of Hyalangium minutum DSM 14724.</title>
        <authorList>
            <person name="Sharma G."/>
            <person name="Subramanian S."/>
        </authorList>
    </citation>
    <scope>NUCLEOTIDE SEQUENCE [LARGE SCALE GENOMIC DNA]</scope>
    <source>
        <strain evidence="15 16">DSM 14724</strain>
    </source>
</reference>
<keyword evidence="7 9" id="KW-0482">Metalloprotease</keyword>
<evidence type="ECO:0000259" key="12">
    <source>
        <dbReference type="Pfam" id="PF02868"/>
    </source>
</evidence>
<dbReference type="STRING" id="394096.DB31_0775"/>
<evidence type="ECO:0000256" key="1">
    <source>
        <dbReference type="ARBA" id="ARBA00009388"/>
    </source>
</evidence>
<dbReference type="EMBL" id="JMCB01000001">
    <property type="protein sequence ID" value="KFE72512.1"/>
    <property type="molecule type" value="Genomic_DNA"/>
</dbReference>
<keyword evidence="6 9" id="KW-0862">Zinc</keyword>
<evidence type="ECO:0000256" key="8">
    <source>
        <dbReference type="PIRSR" id="PIRSR623612-1"/>
    </source>
</evidence>
<dbReference type="CDD" id="cd09597">
    <property type="entry name" value="M4_TLP"/>
    <property type="match status" value="1"/>
</dbReference>
<comment type="cofactor">
    <cofactor evidence="9">
        <name>Zn(2+)</name>
        <dbReference type="ChEBI" id="CHEBI:29105"/>
    </cofactor>
</comment>
<evidence type="ECO:0000259" key="11">
    <source>
        <dbReference type="Pfam" id="PF01447"/>
    </source>
</evidence>
<dbReference type="InterPro" id="IPR007280">
    <property type="entry name" value="Peptidase_C_arc/bac"/>
</dbReference>
<keyword evidence="16" id="KW-1185">Reference proteome</keyword>
<feature type="domain" description="Peptidase C-terminal archaeal/bacterial" evidence="13">
    <location>
        <begin position="553"/>
        <end position="620"/>
    </location>
</feature>
<dbReference type="InterPro" id="IPR013856">
    <property type="entry name" value="Peptidase_M4_domain"/>
</dbReference>
<dbReference type="InterPro" id="IPR023612">
    <property type="entry name" value="Peptidase_M4"/>
</dbReference>
<evidence type="ECO:0000256" key="7">
    <source>
        <dbReference type="ARBA" id="ARBA00023049"/>
    </source>
</evidence>
<dbReference type="PANTHER" id="PTHR33794">
    <property type="entry name" value="BACILLOLYSIN"/>
    <property type="match status" value="1"/>
</dbReference>
<dbReference type="Gene3D" id="3.10.450.490">
    <property type="match status" value="1"/>
</dbReference>
<dbReference type="Pfam" id="PF04151">
    <property type="entry name" value="PPC"/>
    <property type="match status" value="1"/>
</dbReference>
<dbReference type="Gene3D" id="2.60.120.380">
    <property type="match status" value="1"/>
</dbReference>
<dbReference type="Gene3D" id="3.10.170.10">
    <property type="match status" value="1"/>
</dbReference>
<gene>
    <name evidence="15" type="ORF">DB31_0775</name>
</gene>
<keyword evidence="4" id="KW-0732">Signal</keyword>
<dbReference type="InterPro" id="IPR027268">
    <property type="entry name" value="Peptidase_M4/M1_CTD_sf"/>
</dbReference>
<dbReference type="RefSeq" id="WP_044181914.1">
    <property type="nucleotide sequence ID" value="NZ_JMCB01000001.1"/>
</dbReference>
<proteinExistence type="inferred from homology"/>
<dbReference type="Pfam" id="PF02868">
    <property type="entry name" value="Peptidase_M4_C"/>
    <property type="match status" value="1"/>
</dbReference>
<dbReference type="AlphaFoldDB" id="A0A085WXU9"/>
<feature type="active site" evidence="8">
    <location>
        <position position="349"/>
    </location>
</feature>
<dbReference type="EC" id="3.4.24.-" evidence="9"/>
<comment type="subcellular location">
    <subcellularLocation>
        <location evidence="9">Secreted</location>
    </subcellularLocation>
</comment>
<dbReference type="Pfam" id="PF01447">
    <property type="entry name" value="Peptidase_M4"/>
    <property type="match status" value="1"/>
</dbReference>
<dbReference type="SUPFAM" id="SSF89260">
    <property type="entry name" value="Collagen-binding domain"/>
    <property type="match status" value="1"/>
</dbReference>
<evidence type="ECO:0000259" key="14">
    <source>
        <dbReference type="Pfam" id="PF07504"/>
    </source>
</evidence>
<keyword evidence="3" id="KW-0479">Metal-binding</keyword>
<dbReference type="Gene3D" id="1.10.390.10">
    <property type="entry name" value="Neutral Protease Domain 2"/>
    <property type="match status" value="1"/>
</dbReference>
<keyword evidence="9" id="KW-0964">Secreted</keyword>
<dbReference type="PANTHER" id="PTHR33794:SF1">
    <property type="entry name" value="BACILLOLYSIN"/>
    <property type="match status" value="1"/>
</dbReference>
<dbReference type="InterPro" id="IPR001570">
    <property type="entry name" value="Peptidase_M4_C_domain"/>
</dbReference>
<dbReference type="OrthoDB" id="5490564at2"/>
<dbReference type="PROSITE" id="PS51257">
    <property type="entry name" value="PROKAR_LIPOPROTEIN"/>
    <property type="match status" value="1"/>
</dbReference>
<evidence type="ECO:0000313" key="16">
    <source>
        <dbReference type="Proteomes" id="UP000028725"/>
    </source>
</evidence>
<evidence type="ECO:0000256" key="10">
    <source>
        <dbReference type="SAM" id="MobiDB-lite"/>
    </source>
</evidence>
<evidence type="ECO:0000313" key="15">
    <source>
        <dbReference type="EMBL" id="KFE72512.1"/>
    </source>
</evidence>
<dbReference type="InterPro" id="IPR050728">
    <property type="entry name" value="Zinc_Metalloprotease_M4"/>
</dbReference>
<dbReference type="Proteomes" id="UP000028725">
    <property type="component" value="Unassembled WGS sequence"/>
</dbReference>
<dbReference type="PRINTS" id="PR00730">
    <property type="entry name" value="THERMOLYSIN"/>
</dbReference>
<dbReference type="InterPro" id="IPR011096">
    <property type="entry name" value="FTP_domain"/>
</dbReference>
<dbReference type="GO" id="GO:0005576">
    <property type="term" value="C:extracellular region"/>
    <property type="evidence" value="ECO:0007669"/>
    <property type="project" value="UniProtKB-SubCell"/>
</dbReference>
<comment type="caution">
    <text evidence="15">The sequence shown here is derived from an EMBL/GenBank/DDBJ whole genome shotgun (WGS) entry which is preliminary data.</text>
</comment>
<evidence type="ECO:0000259" key="13">
    <source>
        <dbReference type="Pfam" id="PF04151"/>
    </source>
</evidence>
<keyword evidence="5 9" id="KW-0378">Hydrolase</keyword>
<organism evidence="15 16">
    <name type="scientific">Hyalangium minutum</name>
    <dbReference type="NCBI Taxonomy" id="394096"/>
    <lineage>
        <taxon>Bacteria</taxon>
        <taxon>Pseudomonadati</taxon>
        <taxon>Myxococcota</taxon>
        <taxon>Myxococcia</taxon>
        <taxon>Myxococcales</taxon>
        <taxon>Cystobacterineae</taxon>
        <taxon>Archangiaceae</taxon>
        <taxon>Hyalangium</taxon>
    </lineage>
</organism>
<feature type="domain" description="Peptidase M4" evidence="11">
    <location>
        <begin position="250"/>
        <end position="356"/>
    </location>
</feature>
<dbReference type="GO" id="GO:0006508">
    <property type="term" value="P:proteolysis"/>
    <property type="evidence" value="ECO:0007669"/>
    <property type="project" value="UniProtKB-KW"/>
</dbReference>
<protein>
    <recommendedName>
        <fullName evidence="9">Neutral metalloproteinase</fullName>
        <ecNumber evidence="9">3.4.24.-</ecNumber>
    </recommendedName>
</protein>
<dbReference type="GO" id="GO:0004222">
    <property type="term" value="F:metalloendopeptidase activity"/>
    <property type="evidence" value="ECO:0007669"/>
    <property type="project" value="UniProtKB-UniRule"/>
</dbReference>